<name>A0A9P5Q852_9AGAR</name>
<reference evidence="2" key="1">
    <citation type="submission" date="2020-11" db="EMBL/GenBank/DDBJ databases">
        <authorList>
            <consortium name="DOE Joint Genome Institute"/>
            <person name="Ahrendt S."/>
            <person name="Riley R."/>
            <person name="Andreopoulos W."/>
            <person name="Labutti K."/>
            <person name="Pangilinan J."/>
            <person name="Ruiz-Duenas F.J."/>
            <person name="Barrasa J.M."/>
            <person name="Sanchez-Garcia M."/>
            <person name="Camarero S."/>
            <person name="Miyauchi S."/>
            <person name="Serrano A."/>
            <person name="Linde D."/>
            <person name="Babiker R."/>
            <person name="Drula E."/>
            <person name="Ayuso-Fernandez I."/>
            <person name="Pacheco R."/>
            <person name="Padilla G."/>
            <person name="Ferreira P."/>
            <person name="Barriuso J."/>
            <person name="Kellner H."/>
            <person name="Castanera R."/>
            <person name="Alfaro M."/>
            <person name="Ramirez L."/>
            <person name="Pisabarro A.G."/>
            <person name="Kuo A."/>
            <person name="Tritt A."/>
            <person name="Lipzen A."/>
            <person name="He G."/>
            <person name="Yan M."/>
            <person name="Ng V."/>
            <person name="Cullen D."/>
            <person name="Martin F."/>
            <person name="Rosso M.-N."/>
            <person name="Henrissat B."/>
            <person name="Hibbett D."/>
            <person name="Martinez A.T."/>
            <person name="Grigoriev I.V."/>
        </authorList>
    </citation>
    <scope>NUCLEOTIDE SEQUENCE</scope>
    <source>
        <strain evidence="2">AH 40177</strain>
    </source>
</reference>
<gene>
    <name evidence="2" type="ORF">BDP27DRAFT_1357756</name>
</gene>
<feature type="region of interest" description="Disordered" evidence="1">
    <location>
        <begin position="398"/>
        <end position="431"/>
    </location>
</feature>
<comment type="caution">
    <text evidence="2">The sequence shown here is derived from an EMBL/GenBank/DDBJ whole genome shotgun (WGS) entry which is preliminary data.</text>
</comment>
<sequence>MSLSRLYEDWIGFGFYSRFSAPSSKEEVSTRPTTTRSSTWEEPLAKSTALTLCCEPKNVFEDSESDTLCAEETRDMLTVDASPETKLKTLDRPLYDCGYNSGENPASSDEEALVDEPEFDVSLDNDVLHSWTTIKNIIVLDSTNPQLTPHIVITPASDTFSDLAIAWFNQISYQYTERLSVPFPDYTENPSPIYVPTNPLSPMPSPKRVFSLSRFNAMIESCSDERLNYFNVVVTLRRQTVKAVVFIASHAAIAYRERYDITLPFSSIERPFSWSDPAEPVLLASQHHRATLIIDSPNPYRVPHIIINQPPPENDFVTAINILNDPQDYGFGRYLVVYARGINYINEPEDAYAEFDSYEIEDYYSSRSDEEEYDEWIECGVDQEEDYGEGYCSTLDCYSSFEDSPEPELDTESLSSLESPSPETPDSMDDDDFTVAFERALEQHTIVGGVSLTDSYAGGYPLDHPPCNPSDKDMSDRPKSRWVDDDDDDLPPLDDEWYQSVIRRTQSEAAV</sequence>
<evidence type="ECO:0000313" key="3">
    <source>
        <dbReference type="Proteomes" id="UP000772434"/>
    </source>
</evidence>
<feature type="compositionally biased region" description="Basic and acidic residues" evidence="1">
    <location>
        <begin position="470"/>
        <end position="483"/>
    </location>
</feature>
<dbReference type="EMBL" id="JADNRY010000005">
    <property type="protein sequence ID" value="KAF9077006.1"/>
    <property type="molecule type" value="Genomic_DNA"/>
</dbReference>
<evidence type="ECO:0000313" key="2">
    <source>
        <dbReference type="EMBL" id="KAF9077006.1"/>
    </source>
</evidence>
<proteinExistence type="predicted"/>
<organism evidence="2 3">
    <name type="scientific">Rhodocollybia butyracea</name>
    <dbReference type="NCBI Taxonomy" id="206335"/>
    <lineage>
        <taxon>Eukaryota</taxon>
        <taxon>Fungi</taxon>
        <taxon>Dikarya</taxon>
        <taxon>Basidiomycota</taxon>
        <taxon>Agaricomycotina</taxon>
        <taxon>Agaricomycetes</taxon>
        <taxon>Agaricomycetidae</taxon>
        <taxon>Agaricales</taxon>
        <taxon>Marasmiineae</taxon>
        <taxon>Omphalotaceae</taxon>
        <taxon>Rhodocollybia</taxon>
    </lineage>
</organism>
<protein>
    <submittedName>
        <fullName evidence="2">Uncharacterized protein</fullName>
    </submittedName>
</protein>
<dbReference type="Proteomes" id="UP000772434">
    <property type="component" value="Unassembled WGS sequence"/>
</dbReference>
<evidence type="ECO:0000256" key="1">
    <source>
        <dbReference type="SAM" id="MobiDB-lite"/>
    </source>
</evidence>
<accession>A0A9P5Q852</accession>
<feature type="compositionally biased region" description="Low complexity" evidence="1">
    <location>
        <begin position="412"/>
        <end position="425"/>
    </location>
</feature>
<keyword evidence="3" id="KW-1185">Reference proteome</keyword>
<feature type="compositionally biased region" description="Acidic residues" evidence="1">
    <location>
        <begin position="484"/>
        <end position="494"/>
    </location>
</feature>
<dbReference type="AlphaFoldDB" id="A0A9P5Q852"/>
<dbReference type="OrthoDB" id="2649950at2759"/>
<feature type="region of interest" description="Disordered" evidence="1">
    <location>
        <begin position="459"/>
        <end position="494"/>
    </location>
</feature>